<keyword evidence="3" id="KW-0238">DNA-binding</keyword>
<gene>
    <name evidence="5" type="ORF">A2519_04240</name>
</gene>
<name>A0A1F7FHC4_UNCRA</name>
<dbReference type="Pfam" id="PF01420">
    <property type="entry name" value="Methylase_S"/>
    <property type="match status" value="2"/>
</dbReference>
<dbReference type="InterPro" id="IPR044946">
    <property type="entry name" value="Restrct_endonuc_typeI_TRD_sf"/>
</dbReference>
<proteinExistence type="inferred from homology"/>
<reference evidence="5 6" key="1">
    <citation type="journal article" date="2016" name="Nat. Commun.">
        <title>Thousands of microbial genomes shed light on interconnected biogeochemical processes in an aquifer system.</title>
        <authorList>
            <person name="Anantharaman K."/>
            <person name="Brown C.T."/>
            <person name="Hug L.A."/>
            <person name="Sharon I."/>
            <person name="Castelle C.J."/>
            <person name="Probst A.J."/>
            <person name="Thomas B.C."/>
            <person name="Singh A."/>
            <person name="Wilkins M.J."/>
            <person name="Karaoz U."/>
            <person name="Brodie E.L."/>
            <person name="Williams K.H."/>
            <person name="Hubbard S.S."/>
            <person name="Banfield J.F."/>
        </authorList>
    </citation>
    <scope>NUCLEOTIDE SEQUENCE [LARGE SCALE GENOMIC DNA]</scope>
</reference>
<accession>A0A1F7FHC4</accession>
<comment type="similarity">
    <text evidence="1">Belongs to the type-I restriction system S methylase family.</text>
</comment>
<dbReference type="CDD" id="cd17521">
    <property type="entry name" value="RMtype1_S_Sau13435ORF2165P_TRD2-CR2_like"/>
    <property type="match status" value="1"/>
</dbReference>
<evidence type="ECO:0000313" key="6">
    <source>
        <dbReference type="Proteomes" id="UP000179243"/>
    </source>
</evidence>
<evidence type="ECO:0000256" key="2">
    <source>
        <dbReference type="ARBA" id="ARBA00022747"/>
    </source>
</evidence>
<sequence length="389" mass="44324">MNCVTLAEVALKTHQRNPQEWSAKPFIYVDIESVDRILKRIENPKQLIGSEAPSRARKVVNENDVLVSTVRPNLNAVAKVSAAMNDEICSTGFCVLRPDQKKLDPDYLFYFTRHPSFIQYLTDRATGASYPAVSDKIILEAKIPLPPLPEQRRIADLLSRAEAALHKRREAMRLADELLKSVFLEMFGDPVRNEKSWEVKSLEDSCERKGQYGSGASAIPFNNAKPRYIRITDINEDGTLNNDCVSPSTDEAEWADCILKDGDILFARSGATVGKTYHYRKQDGFTIFAGYLIRFRPNPKILHPEYLFYFTKTEAYNKWVKSKQKVVAQPNINANQYGNELILPMPPLEMQRQFAVTVEKSEKLKEKQRKSEKELENLFGALIQGAFQQ</sequence>
<dbReference type="SUPFAM" id="SSF116734">
    <property type="entry name" value="DNA methylase specificity domain"/>
    <property type="match status" value="2"/>
</dbReference>
<dbReference type="GO" id="GO:0003677">
    <property type="term" value="F:DNA binding"/>
    <property type="evidence" value="ECO:0007669"/>
    <property type="project" value="UniProtKB-KW"/>
</dbReference>
<dbReference type="Gene3D" id="3.90.220.20">
    <property type="entry name" value="DNA methylase specificity domains"/>
    <property type="match status" value="2"/>
</dbReference>
<dbReference type="GO" id="GO:0009307">
    <property type="term" value="P:DNA restriction-modification system"/>
    <property type="evidence" value="ECO:0007669"/>
    <property type="project" value="UniProtKB-KW"/>
</dbReference>
<dbReference type="PANTHER" id="PTHR30408:SF12">
    <property type="entry name" value="TYPE I RESTRICTION ENZYME MJAVIII SPECIFICITY SUBUNIT"/>
    <property type="match status" value="1"/>
</dbReference>
<keyword evidence="2" id="KW-0680">Restriction system</keyword>
<protein>
    <recommendedName>
        <fullName evidence="4">Type I restriction modification DNA specificity domain-containing protein</fullName>
    </recommendedName>
</protein>
<evidence type="ECO:0000313" key="5">
    <source>
        <dbReference type="EMBL" id="OGK05866.1"/>
    </source>
</evidence>
<evidence type="ECO:0000256" key="1">
    <source>
        <dbReference type="ARBA" id="ARBA00010923"/>
    </source>
</evidence>
<feature type="domain" description="Type I restriction modification DNA specificity" evidence="4">
    <location>
        <begin position="58"/>
        <end position="170"/>
    </location>
</feature>
<dbReference type="InterPro" id="IPR052021">
    <property type="entry name" value="Type-I_RS_S_subunit"/>
</dbReference>
<feature type="domain" description="Type I restriction modification DNA specificity" evidence="4">
    <location>
        <begin position="195"/>
        <end position="372"/>
    </location>
</feature>
<organism evidence="5 6">
    <name type="scientific">Candidatus Raymondbacteria bacterium RIFOXYD12_FULL_49_13</name>
    <dbReference type="NCBI Taxonomy" id="1817890"/>
    <lineage>
        <taxon>Bacteria</taxon>
        <taxon>Raymondiibacteriota</taxon>
    </lineage>
</organism>
<comment type="caution">
    <text evidence="5">The sequence shown here is derived from an EMBL/GenBank/DDBJ whole genome shotgun (WGS) entry which is preliminary data.</text>
</comment>
<evidence type="ECO:0000259" key="4">
    <source>
        <dbReference type="Pfam" id="PF01420"/>
    </source>
</evidence>
<dbReference type="AlphaFoldDB" id="A0A1F7FHC4"/>
<evidence type="ECO:0000256" key="3">
    <source>
        <dbReference type="ARBA" id="ARBA00023125"/>
    </source>
</evidence>
<dbReference type="Proteomes" id="UP000179243">
    <property type="component" value="Unassembled WGS sequence"/>
</dbReference>
<dbReference type="InterPro" id="IPR000055">
    <property type="entry name" value="Restrct_endonuc_typeI_TRD"/>
</dbReference>
<dbReference type="EMBL" id="MFYX01000046">
    <property type="protein sequence ID" value="OGK05866.1"/>
    <property type="molecule type" value="Genomic_DNA"/>
</dbReference>
<dbReference type="PANTHER" id="PTHR30408">
    <property type="entry name" value="TYPE-1 RESTRICTION ENZYME ECOKI SPECIFICITY PROTEIN"/>
    <property type="match status" value="1"/>
</dbReference>